<organism evidence="1 2">
    <name type="scientific">Entomophthora muscae</name>
    <dbReference type="NCBI Taxonomy" id="34485"/>
    <lineage>
        <taxon>Eukaryota</taxon>
        <taxon>Fungi</taxon>
        <taxon>Fungi incertae sedis</taxon>
        <taxon>Zoopagomycota</taxon>
        <taxon>Entomophthoromycotina</taxon>
        <taxon>Entomophthoromycetes</taxon>
        <taxon>Entomophthorales</taxon>
        <taxon>Entomophthoraceae</taxon>
        <taxon>Entomophthora</taxon>
    </lineage>
</organism>
<evidence type="ECO:0000313" key="2">
    <source>
        <dbReference type="Proteomes" id="UP001165960"/>
    </source>
</evidence>
<accession>A0ACC2TBT7</accession>
<gene>
    <name evidence="1" type="ORF">DSO57_1032764</name>
</gene>
<keyword evidence="2" id="KW-1185">Reference proteome</keyword>
<dbReference type="Proteomes" id="UP001165960">
    <property type="component" value="Unassembled WGS sequence"/>
</dbReference>
<evidence type="ECO:0000313" key="1">
    <source>
        <dbReference type="EMBL" id="KAJ9071891.1"/>
    </source>
</evidence>
<sequence length="151" mass="16372">MALFCSGSARALLSSSRCTSNTILVSFASLNILSVYFEPSLSKNKVQRLLLSCTKADLVQRDVNIQFGAHWGDVLTGSCPCFAIMSQYYATFDLVHICPSGFLSRNNHVYACAQLVVKYSAKYAIVSTDHALSVVISSVVTSDVAPMFGLE</sequence>
<reference evidence="1" key="1">
    <citation type="submission" date="2022-04" db="EMBL/GenBank/DDBJ databases">
        <title>Genome of the entomopathogenic fungus Entomophthora muscae.</title>
        <authorList>
            <person name="Elya C."/>
            <person name="Lovett B.R."/>
            <person name="Lee E."/>
            <person name="Macias A.M."/>
            <person name="Hajek A.E."/>
            <person name="De Bivort B.L."/>
            <person name="Kasson M.T."/>
            <person name="De Fine Licht H.H."/>
            <person name="Stajich J.E."/>
        </authorList>
    </citation>
    <scope>NUCLEOTIDE SEQUENCE</scope>
    <source>
        <strain evidence="1">Berkeley</strain>
    </source>
</reference>
<name>A0ACC2TBT7_9FUNG</name>
<comment type="caution">
    <text evidence="1">The sequence shown here is derived from an EMBL/GenBank/DDBJ whole genome shotgun (WGS) entry which is preliminary data.</text>
</comment>
<dbReference type="EMBL" id="QTSX02003089">
    <property type="protein sequence ID" value="KAJ9071891.1"/>
    <property type="molecule type" value="Genomic_DNA"/>
</dbReference>
<protein>
    <submittedName>
        <fullName evidence="1">Uncharacterized protein</fullName>
    </submittedName>
</protein>
<proteinExistence type="predicted"/>